<dbReference type="PANTHER" id="PTHR33867:SF1">
    <property type="entry name" value="RIBOSOME MATURATION FACTOR RIMP"/>
    <property type="match status" value="1"/>
</dbReference>
<dbReference type="SUPFAM" id="SSF75420">
    <property type="entry name" value="YhbC-like, N-terminal domain"/>
    <property type="match status" value="1"/>
</dbReference>
<evidence type="ECO:0000259" key="6">
    <source>
        <dbReference type="Pfam" id="PF17384"/>
    </source>
</evidence>
<dbReference type="Proteomes" id="UP000051017">
    <property type="component" value="Unassembled WGS sequence"/>
</dbReference>
<dbReference type="EMBL" id="LIBJ01000318">
    <property type="protein sequence ID" value="KRO46301.1"/>
    <property type="molecule type" value="Genomic_DNA"/>
</dbReference>
<dbReference type="InterPro" id="IPR003728">
    <property type="entry name" value="Ribosome_maturation_RimP"/>
</dbReference>
<keyword evidence="1 3" id="KW-0963">Cytoplasm</keyword>
<feature type="domain" description="Ribosome maturation factor RimP N-terminal" evidence="5">
    <location>
        <begin position="21"/>
        <end position="92"/>
    </location>
</feature>
<dbReference type="CDD" id="cd01734">
    <property type="entry name" value="YlxS_C"/>
    <property type="match status" value="1"/>
</dbReference>
<dbReference type="InterPro" id="IPR035956">
    <property type="entry name" value="RimP_N_sf"/>
</dbReference>
<dbReference type="GO" id="GO:0005829">
    <property type="term" value="C:cytosol"/>
    <property type="evidence" value="ECO:0007669"/>
    <property type="project" value="TreeGrafter"/>
</dbReference>
<comment type="similarity">
    <text evidence="3">Belongs to the RimP family.</text>
</comment>
<comment type="subcellular location">
    <subcellularLocation>
        <location evidence="3">Cytoplasm</location>
    </subcellularLocation>
</comment>
<dbReference type="Pfam" id="PF17384">
    <property type="entry name" value="DUF150_C"/>
    <property type="match status" value="1"/>
</dbReference>
<dbReference type="GO" id="GO:0000028">
    <property type="term" value="P:ribosomal small subunit assembly"/>
    <property type="evidence" value="ECO:0007669"/>
    <property type="project" value="TreeGrafter"/>
</dbReference>
<evidence type="ECO:0000259" key="5">
    <source>
        <dbReference type="Pfam" id="PF02576"/>
    </source>
</evidence>
<dbReference type="PANTHER" id="PTHR33867">
    <property type="entry name" value="RIBOSOME MATURATION FACTOR RIMP"/>
    <property type="match status" value="1"/>
</dbReference>
<evidence type="ECO:0000256" key="4">
    <source>
        <dbReference type="SAM" id="MobiDB-lite"/>
    </source>
</evidence>
<organism evidence="7 8">
    <name type="scientific">Acidimicrobiia bacterium BACL6 MAG-120924-bin43</name>
    <dbReference type="NCBI Taxonomy" id="1655583"/>
    <lineage>
        <taxon>Bacteria</taxon>
        <taxon>Bacillati</taxon>
        <taxon>Actinomycetota</taxon>
        <taxon>Acidimicrobiia</taxon>
        <taxon>acIV cluster</taxon>
    </lineage>
</organism>
<dbReference type="SUPFAM" id="SSF74942">
    <property type="entry name" value="YhbC-like, C-terminal domain"/>
    <property type="match status" value="1"/>
</dbReference>
<evidence type="ECO:0000256" key="2">
    <source>
        <dbReference type="ARBA" id="ARBA00022517"/>
    </source>
</evidence>
<feature type="compositionally biased region" description="Polar residues" evidence="4">
    <location>
        <begin position="175"/>
        <end position="188"/>
    </location>
</feature>
<sequence>MSVARGSTKLNPVVDRVSALILPIVTDLGLELYDVEYQGGILRVVVDTPTGGPSGVNMESIALITRLISREFDHSDPVPGHYTLEVTSPGLERSLRIPRHFIREVGKVVAIRLTAAVNGVRRAQGVLLSADDNNIVVRLNDKSSTETTEMTIGYDMIDRARTVFEWGPTPKSGATKVNTKTQSEVNES</sequence>
<dbReference type="AlphaFoldDB" id="A0A0R2QDG0"/>
<dbReference type="Pfam" id="PF02576">
    <property type="entry name" value="RimP_N"/>
    <property type="match status" value="1"/>
</dbReference>
<feature type="region of interest" description="Disordered" evidence="4">
    <location>
        <begin position="168"/>
        <end position="188"/>
    </location>
</feature>
<dbReference type="Gene3D" id="3.30.300.70">
    <property type="entry name" value="RimP-like superfamily, N-terminal"/>
    <property type="match status" value="1"/>
</dbReference>
<dbReference type="InterPro" id="IPR028989">
    <property type="entry name" value="RimP_N"/>
</dbReference>
<dbReference type="InterPro" id="IPR036847">
    <property type="entry name" value="RimP_C_sf"/>
</dbReference>
<protein>
    <recommendedName>
        <fullName evidence="3">Ribosome maturation factor RimP</fullName>
    </recommendedName>
</protein>
<feature type="domain" description="Ribosome maturation factor RimP C-terminal" evidence="6">
    <location>
        <begin position="95"/>
        <end position="166"/>
    </location>
</feature>
<comment type="function">
    <text evidence="3">Required for maturation of 30S ribosomal subunits.</text>
</comment>
<accession>A0A0R2QDG0</accession>
<dbReference type="InterPro" id="IPR028998">
    <property type="entry name" value="RimP_C"/>
</dbReference>
<dbReference type="HAMAP" id="MF_01077">
    <property type="entry name" value="RimP"/>
    <property type="match status" value="1"/>
</dbReference>
<evidence type="ECO:0000313" key="8">
    <source>
        <dbReference type="Proteomes" id="UP000051017"/>
    </source>
</evidence>
<dbReference type="Gene3D" id="2.30.30.180">
    <property type="entry name" value="Ribosome maturation factor RimP, C-terminal domain"/>
    <property type="match status" value="1"/>
</dbReference>
<gene>
    <name evidence="3" type="primary">rimP</name>
    <name evidence="7" type="ORF">ABR75_09270</name>
</gene>
<evidence type="ECO:0000256" key="3">
    <source>
        <dbReference type="HAMAP-Rule" id="MF_01077"/>
    </source>
</evidence>
<name>A0A0R2QDG0_9ACTN</name>
<dbReference type="GO" id="GO:0006412">
    <property type="term" value="P:translation"/>
    <property type="evidence" value="ECO:0007669"/>
    <property type="project" value="TreeGrafter"/>
</dbReference>
<evidence type="ECO:0000256" key="1">
    <source>
        <dbReference type="ARBA" id="ARBA00022490"/>
    </source>
</evidence>
<evidence type="ECO:0000313" key="7">
    <source>
        <dbReference type="EMBL" id="KRO46301.1"/>
    </source>
</evidence>
<reference evidence="7 8" key="1">
    <citation type="submission" date="2015-10" db="EMBL/GenBank/DDBJ databases">
        <title>Metagenome-Assembled Genomes uncover a global brackish microbiome.</title>
        <authorList>
            <person name="Hugerth L.W."/>
            <person name="Larsson J."/>
            <person name="Alneberg J."/>
            <person name="Lindh M.V."/>
            <person name="Legrand C."/>
            <person name="Pinhassi J."/>
            <person name="Andersson A.F."/>
        </authorList>
    </citation>
    <scope>NUCLEOTIDE SEQUENCE [LARGE SCALE GENOMIC DNA]</scope>
    <source>
        <strain evidence="7">BACL6 MAG-120924-bin43</strain>
    </source>
</reference>
<comment type="caution">
    <text evidence="7">The sequence shown here is derived from an EMBL/GenBank/DDBJ whole genome shotgun (WGS) entry which is preliminary data.</text>
</comment>
<proteinExistence type="inferred from homology"/>
<keyword evidence="2 3" id="KW-0690">Ribosome biogenesis</keyword>